<protein>
    <submittedName>
        <fullName evidence="2">Dehydratase</fullName>
    </submittedName>
</protein>
<dbReference type="Pfam" id="PF01575">
    <property type="entry name" value="MaoC_dehydratas"/>
    <property type="match status" value="1"/>
</dbReference>
<dbReference type="SUPFAM" id="SSF54637">
    <property type="entry name" value="Thioesterase/thiol ester dehydrase-isomerase"/>
    <property type="match status" value="1"/>
</dbReference>
<keyword evidence="3" id="KW-1185">Reference proteome</keyword>
<gene>
    <name evidence="2" type="ORF">CVT23_00095</name>
</gene>
<dbReference type="CDD" id="cd03451">
    <property type="entry name" value="FkbR2"/>
    <property type="match status" value="1"/>
</dbReference>
<accession>A0A2M9G7N0</accession>
<comment type="caution">
    <text evidence="2">The sequence shown here is derived from an EMBL/GenBank/DDBJ whole genome shotgun (WGS) entry which is preliminary data.</text>
</comment>
<name>A0A2M9G7N0_9PROT</name>
<evidence type="ECO:0000313" key="3">
    <source>
        <dbReference type="Proteomes" id="UP000229498"/>
    </source>
</evidence>
<dbReference type="PANTHER" id="PTHR43664:SF1">
    <property type="entry name" value="BETA-METHYLMALYL-COA DEHYDRATASE"/>
    <property type="match status" value="1"/>
</dbReference>
<reference evidence="2 3" key="1">
    <citation type="submission" date="2017-11" db="EMBL/GenBank/DDBJ databases">
        <title>Draft genome sequence of Rhizobiales bacterium SY3-13.</title>
        <authorList>
            <person name="Sun C."/>
        </authorList>
    </citation>
    <scope>NUCLEOTIDE SEQUENCE [LARGE SCALE GENOMIC DNA]</scope>
    <source>
        <strain evidence="2 3">SY3-13</strain>
    </source>
</reference>
<dbReference type="AlphaFoldDB" id="A0A2M9G7N0"/>
<dbReference type="PANTHER" id="PTHR43664">
    <property type="entry name" value="MONOAMINE OXIDASE-RELATED"/>
    <property type="match status" value="1"/>
</dbReference>
<dbReference type="Proteomes" id="UP000229498">
    <property type="component" value="Unassembled WGS sequence"/>
</dbReference>
<evidence type="ECO:0000313" key="2">
    <source>
        <dbReference type="EMBL" id="PJK31729.1"/>
    </source>
</evidence>
<dbReference type="OrthoDB" id="9796589at2"/>
<feature type="domain" description="MaoC-like" evidence="1">
    <location>
        <begin position="10"/>
        <end position="115"/>
    </location>
</feature>
<evidence type="ECO:0000259" key="1">
    <source>
        <dbReference type="Pfam" id="PF01575"/>
    </source>
</evidence>
<organism evidence="2 3">
    <name type="scientific">Minwuia thermotolerans</name>
    <dbReference type="NCBI Taxonomy" id="2056226"/>
    <lineage>
        <taxon>Bacteria</taxon>
        <taxon>Pseudomonadati</taxon>
        <taxon>Pseudomonadota</taxon>
        <taxon>Alphaproteobacteria</taxon>
        <taxon>Minwuiales</taxon>
        <taxon>Minwuiaceae</taxon>
        <taxon>Minwuia</taxon>
    </lineage>
</organism>
<sequence>MAGLYYEQFEVGMEFNHPLTRTVTEYDNILFCAMTHNPQPLHLDEEFAKKTEFGQRLVNSLFTLGLVIGVTVADTTLGTTIANLGMTDVRFPNPVFHGDTIHVVTRVKSMRESRSRPEAGMVEFEHFGLNQRDEEVAYCVRTAFMRKQVA</sequence>
<dbReference type="InterPro" id="IPR052342">
    <property type="entry name" value="MCH/BMMD"/>
</dbReference>
<dbReference type="InterPro" id="IPR002539">
    <property type="entry name" value="MaoC-like_dom"/>
</dbReference>
<dbReference type="InterPro" id="IPR029069">
    <property type="entry name" value="HotDog_dom_sf"/>
</dbReference>
<proteinExistence type="predicted"/>
<dbReference type="Gene3D" id="3.10.129.10">
    <property type="entry name" value="Hotdog Thioesterase"/>
    <property type="match status" value="1"/>
</dbReference>
<dbReference type="EMBL" id="PHIG01000002">
    <property type="protein sequence ID" value="PJK31729.1"/>
    <property type="molecule type" value="Genomic_DNA"/>
</dbReference>
<dbReference type="RefSeq" id="WP_109795055.1">
    <property type="nucleotide sequence ID" value="NZ_PHIG01000002.1"/>
</dbReference>